<dbReference type="AlphaFoldDB" id="A0AAN8HBC6"/>
<dbReference type="EMBL" id="JAULUE010002048">
    <property type="protein sequence ID" value="KAK5909366.1"/>
    <property type="molecule type" value="Genomic_DNA"/>
</dbReference>
<proteinExistence type="predicted"/>
<protein>
    <submittedName>
        <fullName evidence="1">Uncharacterized protein</fullName>
    </submittedName>
</protein>
<evidence type="ECO:0000313" key="1">
    <source>
        <dbReference type="EMBL" id="KAK5909366.1"/>
    </source>
</evidence>
<evidence type="ECO:0000313" key="2">
    <source>
        <dbReference type="Proteomes" id="UP001335648"/>
    </source>
</evidence>
<sequence length="73" mass="7651">MLFLLASLYPSLAAPEGFLTLQAATGRHIVQKAGGVVGCDGVWGRGGGTLCDPHSQCEKAFVFPQPYVCLALD</sequence>
<name>A0AAN8HBC6_9TELE</name>
<comment type="caution">
    <text evidence="1">The sequence shown here is derived from an EMBL/GenBank/DDBJ whole genome shotgun (WGS) entry which is preliminary data.</text>
</comment>
<gene>
    <name evidence="1" type="ORF">CesoFtcFv8_003301</name>
</gene>
<reference evidence="1 2" key="1">
    <citation type="journal article" date="2023" name="Mol. Biol. Evol.">
        <title>Genomics of Secondarily Temperate Adaptation in the Only Non-Antarctic Icefish.</title>
        <authorList>
            <person name="Rivera-Colon A.G."/>
            <person name="Rayamajhi N."/>
            <person name="Minhas B.F."/>
            <person name="Madrigal G."/>
            <person name="Bilyk K.T."/>
            <person name="Yoon V."/>
            <person name="Hune M."/>
            <person name="Gregory S."/>
            <person name="Cheng C.H.C."/>
            <person name="Catchen J.M."/>
        </authorList>
    </citation>
    <scope>NUCLEOTIDE SEQUENCE [LARGE SCALE GENOMIC DNA]</scope>
    <source>
        <strain evidence="1">JC2023a</strain>
    </source>
</reference>
<accession>A0AAN8HBC6</accession>
<organism evidence="1 2">
    <name type="scientific">Champsocephalus esox</name>
    <name type="common">pike icefish</name>
    <dbReference type="NCBI Taxonomy" id="159716"/>
    <lineage>
        <taxon>Eukaryota</taxon>
        <taxon>Metazoa</taxon>
        <taxon>Chordata</taxon>
        <taxon>Craniata</taxon>
        <taxon>Vertebrata</taxon>
        <taxon>Euteleostomi</taxon>
        <taxon>Actinopterygii</taxon>
        <taxon>Neopterygii</taxon>
        <taxon>Teleostei</taxon>
        <taxon>Neoteleostei</taxon>
        <taxon>Acanthomorphata</taxon>
        <taxon>Eupercaria</taxon>
        <taxon>Perciformes</taxon>
        <taxon>Notothenioidei</taxon>
        <taxon>Channichthyidae</taxon>
        <taxon>Champsocephalus</taxon>
    </lineage>
</organism>
<dbReference type="Proteomes" id="UP001335648">
    <property type="component" value="Unassembled WGS sequence"/>
</dbReference>
<keyword evidence="2" id="KW-1185">Reference proteome</keyword>